<dbReference type="RefSeq" id="WP_093079029.1">
    <property type="nucleotide sequence ID" value="NZ_FNBE01000004.1"/>
</dbReference>
<reference evidence="3 4" key="1">
    <citation type="submission" date="2016-10" db="EMBL/GenBank/DDBJ databases">
        <authorList>
            <person name="de Groot N.N."/>
        </authorList>
    </citation>
    <scope>NUCLEOTIDE SEQUENCE [LARGE SCALE GENOMIC DNA]</scope>
    <source>
        <strain evidence="3 4">CGMCC 4.3143</strain>
    </source>
</reference>
<gene>
    <name evidence="3" type="ORF">SAMN05216377_104184</name>
</gene>
<feature type="transmembrane region" description="Helical" evidence="2">
    <location>
        <begin position="90"/>
        <end position="107"/>
    </location>
</feature>
<sequence>MNDEAPWERGSNGGAGNGGSGNGTDLSALETELAGVARRVERRIDPGVAALVAAVGVLAVVGGLLLPWVGSTTGWQLLVGVENLGPLPRLFTITATLFGLVASVLALTTRLWAIAFTAAVGCGISTVTGVWAIWTRQSGALEGVVGPGPGLILAAVAVAVLTFTWAKIALQRG</sequence>
<feature type="region of interest" description="Disordered" evidence="1">
    <location>
        <begin position="1"/>
        <end position="23"/>
    </location>
</feature>
<keyword evidence="4" id="KW-1185">Reference proteome</keyword>
<name>A0A1G7JYH6_PSEOR</name>
<evidence type="ECO:0000313" key="4">
    <source>
        <dbReference type="Proteomes" id="UP000198967"/>
    </source>
</evidence>
<protein>
    <submittedName>
        <fullName evidence="3">Uncharacterized protein</fullName>
    </submittedName>
</protein>
<keyword evidence="2" id="KW-0472">Membrane</keyword>
<feature type="transmembrane region" description="Helical" evidence="2">
    <location>
        <begin position="114"/>
        <end position="134"/>
    </location>
</feature>
<feature type="compositionally biased region" description="Gly residues" evidence="1">
    <location>
        <begin position="11"/>
        <end position="22"/>
    </location>
</feature>
<dbReference type="STRING" id="366584.SAMN05216377_104184"/>
<accession>A0A1G7JYH6</accession>
<feature type="transmembrane region" description="Helical" evidence="2">
    <location>
        <begin position="150"/>
        <end position="170"/>
    </location>
</feature>
<dbReference type="Proteomes" id="UP000198967">
    <property type="component" value="Unassembled WGS sequence"/>
</dbReference>
<dbReference type="AlphaFoldDB" id="A0A1G7JYH6"/>
<dbReference type="EMBL" id="FNBE01000004">
    <property type="protein sequence ID" value="SDF29629.1"/>
    <property type="molecule type" value="Genomic_DNA"/>
</dbReference>
<organism evidence="3 4">
    <name type="scientific">Pseudonocardia oroxyli</name>
    <dbReference type="NCBI Taxonomy" id="366584"/>
    <lineage>
        <taxon>Bacteria</taxon>
        <taxon>Bacillati</taxon>
        <taxon>Actinomycetota</taxon>
        <taxon>Actinomycetes</taxon>
        <taxon>Pseudonocardiales</taxon>
        <taxon>Pseudonocardiaceae</taxon>
        <taxon>Pseudonocardia</taxon>
    </lineage>
</organism>
<proteinExistence type="predicted"/>
<keyword evidence="2" id="KW-1133">Transmembrane helix</keyword>
<keyword evidence="2" id="KW-0812">Transmembrane</keyword>
<evidence type="ECO:0000256" key="2">
    <source>
        <dbReference type="SAM" id="Phobius"/>
    </source>
</evidence>
<dbReference type="OrthoDB" id="4773013at2"/>
<feature type="transmembrane region" description="Helical" evidence="2">
    <location>
        <begin position="48"/>
        <end position="70"/>
    </location>
</feature>
<evidence type="ECO:0000256" key="1">
    <source>
        <dbReference type="SAM" id="MobiDB-lite"/>
    </source>
</evidence>
<evidence type="ECO:0000313" key="3">
    <source>
        <dbReference type="EMBL" id="SDF29629.1"/>
    </source>
</evidence>